<dbReference type="AlphaFoldDB" id="A0A2N0T344"/>
<organism evidence="1 2">
    <name type="scientific">Bifidobacterium longum</name>
    <dbReference type="NCBI Taxonomy" id="216816"/>
    <lineage>
        <taxon>Bacteria</taxon>
        <taxon>Bacillati</taxon>
        <taxon>Actinomycetota</taxon>
        <taxon>Actinomycetes</taxon>
        <taxon>Bifidobacteriales</taxon>
        <taxon>Bifidobacteriaceae</taxon>
        <taxon>Bifidobacterium</taxon>
    </lineage>
</organism>
<proteinExistence type="predicted"/>
<dbReference type="SUPFAM" id="SSF52266">
    <property type="entry name" value="SGNH hydrolase"/>
    <property type="match status" value="1"/>
</dbReference>
<dbReference type="GO" id="GO:0016746">
    <property type="term" value="F:acyltransferase activity"/>
    <property type="evidence" value="ECO:0007669"/>
    <property type="project" value="UniProtKB-KW"/>
</dbReference>
<name>A0A2N0T344_BIFLN</name>
<sequence length="84" mass="9033">MIGPDRVLVLVNAHGDRTWIPPTNQVLADYAAAHPDNVVLVDWDATANANAQVLGSDGIHPSMDSDIYAKAVKQAIEQWIASGR</sequence>
<keyword evidence="1" id="KW-0012">Acyltransferase</keyword>
<keyword evidence="1" id="KW-0808">Transferase</keyword>
<evidence type="ECO:0000313" key="1">
    <source>
        <dbReference type="EMBL" id="PKC90334.1"/>
    </source>
</evidence>
<comment type="caution">
    <text evidence="1">The sequence shown here is derived from an EMBL/GenBank/DDBJ whole genome shotgun (WGS) entry which is preliminary data.</text>
</comment>
<dbReference type="Proteomes" id="UP000232654">
    <property type="component" value="Unassembled WGS sequence"/>
</dbReference>
<reference evidence="1 2" key="1">
    <citation type="submission" date="2017-12" db="EMBL/GenBank/DDBJ databases">
        <title>Bifidobacterium longum APC/DPC strains.</title>
        <authorList>
            <person name="Arboleya S."/>
        </authorList>
    </citation>
    <scope>NUCLEOTIDE SEQUENCE [LARGE SCALE GENOMIC DNA]</scope>
    <source>
        <strain evidence="1 2">APC1503</strain>
    </source>
</reference>
<accession>A0A2N0T344</accession>
<protein>
    <submittedName>
        <fullName evidence="1">Acyltransferase</fullName>
    </submittedName>
</protein>
<evidence type="ECO:0000313" key="2">
    <source>
        <dbReference type="Proteomes" id="UP000232654"/>
    </source>
</evidence>
<gene>
    <name evidence="1" type="ORF">APC1503_0710</name>
</gene>
<dbReference type="EMBL" id="PJDT01000011">
    <property type="protein sequence ID" value="PKC90334.1"/>
    <property type="molecule type" value="Genomic_DNA"/>
</dbReference>